<accession>A0ABW1SLJ1</accession>
<dbReference type="RefSeq" id="WP_137616558.1">
    <property type="nucleotide sequence ID" value="NZ_BJDI01000010.1"/>
</dbReference>
<dbReference type="EMBL" id="JBHSSE010000024">
    <property type="protein sequence ID" value="MFC6202591.1"/>
    <property type="molecule type" value="Genomic_DNA"/>
</dbReference>
<protein>
    <submittedName>
        <fullName evidence="1">Uncharacterized protein</fullName>
    </submittedName>
</protein>
<sequence length="68" mass="8236">MELSLDGQTQIYMQLGLIHELASEHDPKRYEKDMKRIKEATKEIKATIHHERYFWEIRQQAFELFGND</sequence>
<dbReference type="Proteomes" id="UP001596171">
    <property type="component" value="Unassembled WGS sequence"/>
</dbReference>
<evidence type="ECO:0000313" key="1">
    <source>
        <dbReference type="EMBL" id="MFC6202591.1"/>
    </source>
</evidence>
<keyword evidence="2" id="KW-1185">Reference proteome</keyword>
<proteinExistence type="predicted"/>
<evidence type="ECO:0000313" key="2">
    <source>
        <dbReference type="Proteomes" id="UP001596171"/>
    </source>
</evidence>
<comment type="caution">
    <text evidence="1">The sequence shown here is derived from an EMBL/GenBank/DDBJ whole genome shotgun (WGS) entry which is preliminary data.</text>
</comment>
<reference evidence="2" key="1">
    <citation type="journal article" date="2019" name="Int. J. Syst. Evol. Microbiol.">
        <title>The Global Catalogue of Microorganisms (GCM) 10K type strain sequencing project: providing services to taxonomists for standard genome sequencing and annotation.</title>
        <authorList>
            <consortium name="The Broad Institute Genomics Platform"/>
            <consortium name="The Broad Institute Genome Sequencing Center for Infectious Disease"/>
            <person name="Wu L."/>
            <person name="Ma J."/>
        </authorList>
    </citation>
    <scope>NUCLEOTIDE SEQUENCE [LARGE SCALE GENOMIC DNA]</scope>
    <source>
        <strain evidence="2">CCM 8930</strain>
    </source>
</reference>
<organism evidence="1 2">
    <name type="scientific">Lactiplantibacillus nangangensis</name>
    <dbReference type="NCBI Taxonomy" id="2559917"/>
    <lineage>
        <taxon>Bacteria</taxon>
        <taxon>Bacillati</taxon>
        <taxon>Bacillota</taxon>
        <taxon>Bacilli</taxon>
        <taxon>Lactobacillales</taxon>
        <taxon>Lactobacillaceae</taxon>
        <taxon>Lactiplantibacillus</taxon>
    </lineage>
</organism>
<gene>
    <name evidence="1" type="ORF">ACFP1L_12030</name>
</gene>
<name>A0ABW1SLJ1_9LACO</name>